<keyword evidence="2" id="KW-0521">NADP</keyword>
<evidence type="ECO:0000256" key="3">
    <source>
        <dbReference type="ARBA" id="ARBA00023002"/>
    </source>
</evidence>
<evidence type="ECO:0008006" key="6">
    <source>
        <dbReference type="Google" id="ProtNLM"/>
    </source>
</evidence>
<reference evidence="4 5" key="1">
    <citation type="journal article" date="2021" name="BMC Biol.">
        <title>Horizontally acquired antibacterial genes associated with adaptive radiation of ladybird beetles.</title>
        <authorList>
            <person name="Li H.S."/>
            <person name="Tang X.F."/>
            <person name="Huang Y.H."/>
            <person name="Xu Z.Y."/>
            <person name="Chen M.L."/>
            <person name="Du X.Y."/>
            <person name="Qiu B.Y."/>
            <person name="Chen P.T."/>
            <person name="Zhang W."/>
            <person name="Slipinski A."/>
            <person name="Escalona H.E."/>
            <person name="Waterhouse R.M."/>
            <person name="Zwick A."/>
            <person name="Pang H."/>
        </authorList>
    </citation>
    <scope>NUCLEOTIDE SEQUENCE [LARGE SCALE GENOMIC DNA]</scope>
    <source>
        <strain evidence="4">SYSU2018</strain>
    </source>
</reference>
<dbReference type="GO" id="GO:0016491">
    <property type="term" value="F:oxidoreductase activity"/>
    <property type="evidence" value="ECO:0007669"/>
    <property type="project" value="UniProtKB-KW"/>
</dbReference>
<keyword evidence="3" id="KW-0560">Oxidoreductase</keyword>
<gene>
    <name evidence="4" type="ORF">HHI36_003009</name>
</gene>
<dbReference type="InterPro" id="IPR036291">
    <property type="entry name" value="NAD(P)-bd_dom_sf"/>
</dbReference>
<evidence type="ECO:0000313" key="4">
    <source>
        <dbReference type="EMBL" id="KAL3288570.1"/>
    </source>
</evidence>
<evidence type="ECO:0000256" key="2">
    <source>
        <dbReference type="ARBA" id="ARBA00022857"/>
    </source>
</evidence>
<sequence length="113" mass="12562">MNKFVSDAKAGKHQEEGWGNSAYLVSKVGCSALSFIQQREFDNEKPFRNISVNAVHPGYVDTDLTSHKGPLTIEEGAVAPLYLALEDHGLKGKYIWCDKQEVDWYGPGTPSLY</sequence>
<dbReference type="EMBL" id="JABFTP020000185">
    <property type="protein sequence ID" value="KAL3288570.1"/>
    <property type="molecule type" value="Genomic_DNA"/>
</dbReference>
<dbReference type="SUPFAM" id="SSF51735">
    <property type="entry name" value="NAD(P)-binding Rossmann-fold domains"/>
    <property type="match status" value="1"/>
</dbReference>
<name>A0ABD2PCH2_9CUCU</name>
<dbReference type="PANTHER" id="PTHR43963:SF4">
    <property type="entry name" value="CARBONYL REDUCTASE (NADPH)"/>
    <property type="match status" value="1"/>
</dbReference>
<proteinExistence type="inferred from homology"/>
<comment type="caution">
    <text evidence="4">The sequence shown here is derived from an EMBL/GenBank/DDBJ whole genome shotgun (WGS) entry which is preliminary data.</text>
</comment>
<evidence type="ECO:0000256" key="1">
    <source>
        <dbReference type="ARBA" id="ARBA00006484"/>
    </source>
</evidence>
<dbReference type="Proteomes" id="UP001516400">
    <property type="component" value="Unassembled WGS sequence"/>
</dbReference>
<protein>
    <recommendedName>
        <fullName evidence="6">Carbonyl reductase</fullName>
    </recommendedName>
</protein>
<evidence type="ECO:0000313" key="5">
    <source>
        <dbReference type="Proteomes" id="UP001516400"/>
    </source>
</evidence>
<keyword evidence="5" id="KW-1185">Reference proteome</keyword>
<dbReference type="PANTHER" id="PTHR43963">
    <property type="entry name" value="CARBONYL REDUCTASE 1-RELATED"/>
    <property type="match status" value="1"/>
</dbReference>
<dbReference type="AlphaFoldDB" id="A0ABD2PCH2"/>
<dbReference type="Gene3D" id="3.40.50.720">
    <property type="entry name" value="NAD(P)-binding Rossmann-like Domain"/>
    <property type="match status" value="1"/>
</dbReference>
<comment type="similarity">
    <text evidence="1">Belongs to the short-chain dehydrogenases/reductases (SDR) family.</text>
</comment>
<accession>A0ABD2PCH2</accession>
<organism evidence="4 5">
    <name type="scientific">Cryptolaemus montrouzieri</name>
    <dbReference type="NCBI Taxonomy" id="559131"/>
    <lineage>
        <taxon>Eukaryota</taxon>
        <taxon>Metazoa</taxon>
        <taxon>Ecdysozoa</taxon>
        <taxon>Arthropoda</taxon>
        <taxon>Hexapoda</taxon>
        <taxon>Insecta</taxon>
        <taxon>Pterygota</taxon>
        <taxon>Neoptera</taxon>
        <taxon>Endopterygota</taxon>
        <taxon>Coleoptera</taxon>
        <taxon>Polyphaga</taxon>
        <taxon>Cucujiformia</taxon>
        <taxon>Coccinelloidea</taxon>
        <taxon>Coccinellidae</taxon>
        <taxon>Scymninae</taxon>
        <taxon>Scymnini</taxon>
        <taxon>Cryptolaemus</taxon>
    </lineage>
</organism>